<sequence>MSQDVSPCERLAASRERLRQAMQQPPRTGVGTGSNPEGLLGGLLGHLQTGPGLGLVVDVLQAWWQKQPMRMALLLGSETSKMLLQPVAQRHPYTLVLAAAALGGLTVVLRPWRWISTPALLAGLMPQILSEVMKHLGPKPPASGTAPK</sequence>
<dbReference type="AlphaFoldDB" id="A0A1T1AW74"/>
<dbReference type="Proteomes" id="UP000190750">
    <property type="component" value="Unassembled WGS sequence"/>
</dbReference>
<comment type="caution">
    <text evidence="1">The sequence shown here is derived from an EMBL/GenBank/DDBJ whole genome shotgun (WGS) entry which is preliminary data.</text>
</comment>
<dbReference type="STRING" id="28066.RF819_18160"/>
<gene>
    <name evidence="1" type="ORF">RF819_18160</name>
</gene>
<proteinExistence type="predicted"/>
<reference evidence="1 2" key="1">
    <citation type="submission" date="2017-01" db="EMBL/GenBank/DDBJ databases">
        <title>Genome sequencing of Rhodoferax fermentans JCM 7819.</title>
        <authorList>
            <person name="Kim Y.J."/>
            <person name="Farh M.E.-A."/>
            <person name="Yang D.-C."/>
        </authorList>
    </citation>
    <scope>NUCLEOTIDE SEQUENCE [LARGE SCALE GENOMIC DNA]</scope>
    <source>
        <strain evidence="1 2">JCM 7819</strain>
    </source>
</reference>
<dbReference type="RefSeq" id="WP_078366254.1">
    <property type="nucleotide sequence ID" value="NZ_MTJN01000002.1"/>
</dbReference>
<keyword evidence="2" id="KW-1185">Reference proteome</keyword>
<accession>A0A1T1AW74</accession>
<name>A0A1T1AW74_RHOFE</name>
<protein>
    <submittedName>
        <fullName evidence="1">Uncharacterized protein</fullName>
    </submittedName>
</protein>
<evidence type="ECO:0000313" key="1">
    <source>
        <dbReference type="EMBL" id="OOV08372.1"/>
    </source>
</evidence>
<organism evidence="1 2">
    <name type="scientific">Rhodoferax fermentans</name>
    <dbReference type="NCBI Taxonomy" id="28066"/>
    <lineage>
        <taxon>Bacteria</taxon>
        <taxon>Pseudomonadati</taxon>
        <taxon>Pseudomonadota</taxon>
        <taxon>Betaproteobacteria</taxon>
        <taxon>Burkholderiales</taxon>
        <taxon>Comamonadaceae</taxon>
        <taxon>Rhodoferax</taxon>
    </lineage>
</organism>
<dbReference type="EMBL" id="MTJN01000002">
    <property type="protein sequence ID" value="OOV08372.1"/>
    <property type="molecule type" value="Genomic_DNA"/>
</dbReference>
<dbReference type="OrthoDB" id="8910965at2"/>
<evidence type="ECO:0000313" key="2">
    <source>
        <dbReference type="Proteomes" id="UP000190750"/>
    </source>
</evidence>